<accession>A0ACB9MNL8</accession>
<dbReference type="EMBL" id="CM042888">
    <property type="protein sequence ID" value="KAI4325701.1"/>
    <property type="molecule type" value="Genomic_DNA"/>
</dbReference>
<evidence type="ECO:0000313" key="1">
    <source>
        <dbReference type="EMBL" id="KAI4325701.1"/>
    </source>
</evidence>
<gene>
    <name evidence="1" type="ORF">MLD38_031077</name>
</gene>
<sequence>MDCWDNPFSKFFSLVKSWFSRRPDPSDLSRDFWMPDESCRVCYECDTQFTVIIRRHHCRLCGRVFCGRCTANSIPAKYTNRQGNYEEWERVRACNYCFKQWRPNLDAVKNEETLPYQESSISPSTKSQSSCKSIKSSNSYCIPMSHSVESPHYAQQSSDLISNMSSLNDMNVDQQCTVPPGRSSYDASCLANQAVPYPSQYGFPSSRNYVHGDHYDFYQSNSDAIHFPQDVDRRRLDDLSNNMSESFDMHEDDNKAKVERMSVLNGHCQFDSHESNDFFQQNRKDKENFISDVASSTADDISSEPVDFENNGVLWLPPEPEDEEDEKELLLFDDDDEGDDAGEWGYLRASDSFGSGEFRNKDSVEEQKKVMKHVIYGHFRALIAQLLQVENLPVGGEKSSEDSWLDTITSLSWEAATLLKPDMSNNGGMDPGGYVKVKCVASGRCSDSVVVRGVVCKKNVAHRRMISTIEKPRILILGGALEYQRVVNHLSSFDTLLQQEMDHLKMAVTKIDAHHPDVLLVENSVSRYAQEYLLAKDISLVLNVKRPLLERIARCTGAQIVPSIDHLSSQTSGYCEKFHVQRILEEHGTAGQGGKKLTKTLMYFESCPKPLGYTILLRGAPGDQLKKIKHVVQYGVFAAYHLGLETSFLADERASLPEFPLRSPITVALPDKSSSFIRSISTISSFTIPSMENPQVSEQQRSHSILASSASNLISNNSDEKLEMPPINSSHSQSQAYPSLVESVSPVHSAKSSWKAVSDCLDNLLGPNGAIEETRDKMSQEINGLSNRFVPPGREILMSVSGSPLKRHDFVDLHPVAHDGSSAVKESGVVIVEAEPSKDQFPPSHSDNQSILVSLSSRCVWKGIICERSHLFRIKYYGSFDKPLGRFLRDHLFDQGYRCESCEMPSEAHVDCYTHRQGTLTISMKKLPDVFLPGQKDGKIWMWHRCLHCPRVNGFPPATRRVVMSDAAWGLSFGKFLELSFSNHAAASRVASCGHSLHRDCLRFYGFGNMVACFRYASIDVHSVYLPPPKLDFSSSNQDWIQNDADEVVNQAELLFSEVLNALSQIAEKKVVGAHSTNGVSSSALKHHISELEKTLQKEKSEFEESFEKISRKKMMNLNMDILDLNRLRRQLLFQSYIWDQRLVLVSSLNKDLANGKKYLIMEGKEKIYSPDRILADQNMVLESECDKPASVPSVDVIRSVDVEGDNGIQDMRIVLAAHEADGSENIDCSEPCKITCDYVKPIEAGTIVQRTASDPTESGFSGGNRQICLTKKEISSALSDSAVMSSLRGQCPGEPLAINVFSDDFSKLMFPNSLWTKLSAQESDYNGEDPGWLGMPLMTLYLSYKDLLSGSLKLDLLNAYNPVYISCLQERELKGGGRQLLPVGVNDTVIPVYDDEPTSIIAYALTSAAYQSQLLDEGEKFRGGEPAAALSSTDSSFHLFQSFDDVHSEKSLGPVDDNLLSTFGSRGSASLDPVSYTEAWHAKVSFGDDGPLGKAKYSVTCYYAKRFEALRQICCPSETDYVRSLSRCKRWGAQGGKSNVFFAKTLDERFIIKQVTKTELESFIEFAPAYFKYLSESIDTRSPTCLAKILGIYQVTSKNNKGGREFKMDVLVMENLLFQRNVLRLYDLKGSSRSRYNPDSSGANKVLLDQNLIESMPTAPIFVGNKAKRLLERAVWNDTSFLAFCALQSVDVMDYSLLVGIDEEKHELVLGIIDFMRQYTWDKHLETWVKASGILGGPKNASPTVISPKQYKKRFRKAMTTYFLMVPDQWSPPTIIPSGSQSDLREEDTQDAPL</sequence>
<dbReference type="Proteomes" id="UP001057402">
    <property type="component" value="Chromosome 9"/>
</dbReference>
<keyword evidence="2" id="KW-1185">Reference proteome</keyword>
<name>A0ACB9MNL8_9MYRT</name>
<proteinExistence type="predicted"/>
<evidence type="ECO:0000313" key="2">
    <source>
        <dbReference type="Proteomes" id="UP001057402"/>
    </source>
</evidence>
<protein>
    <submittedName>
        <fullName evidence="1">Uncharacterized protein</fullName>
    </submittedName>
</protein>
<organism evidence="1 2">
    <name type="scientific">Melastoma candidum</name>
    <dbReference type="NCBI Taxonomy" id="119954"/>
    <lineage>
        <taxon>Eukaryota</taxon>
        <taxon>Viridiplantae</taxon>
        <taxon>Streptophyta</taxon>
        <taxon>Embryophyta</taxon>
        <taxon>Tracheophyta</taxon>
        <taxon>Spermatophyta</taxon>
        <taxon>Magnoliopsida</taxon>
        <taxon>eudicotyledons</taxon>
        <taxon>Gunneridae</taxon>
        <taxon>Pentapetalae</taxon>
        <taxon>rosids</taxon>
        <taxon>malvids</taxon>
        <taxon>Myrtales</taxon>
        <taxon>Melastomataceae</taxon>
        <taxon>Melastomatoideae</taxon>
        <taxon>Melastomateae</taxon>
        <taxon>Melastoma</taxon>
    </lineage>
</organism>
<comment type="caution">
    <text evidence="1">The sequence shown here is derived from an EMBL/GenBank/DDBJ whole genome shotgun (WGS) entry which is preliminary data.</text>
</comment>
<reference evidence="2" key="1">
    <citation type="journal article" date="2023" name="Front. Plant Sci.">
        <title>Chromosomal-level genome assembly of Melastoma candidum provides insights into trichome evolution.</title>
        <authorList>
            <person name="Zhong Y."/>
            <person name="Wu W."/>
            <person name="Sun C."/>
            <person name="Zou P."/>
            <person name="Liu Y."/>
            <person name="Dai S."/>
            <person name="Zhou R."/>
        </authorList>
    </citation>
    <scope>NUCLEOTIDE SEQUENCE [LARGE SCALE GENOMIC DNA]</scope>
</reference>